<comment type="caution">
    <text evidence="2">The sequence shown here is derived from an EMBL/GenBank/DDBJ whole genome shotgun (WGS) entry which is preliminary data.</text>
</comment>
<dbReference type="AlphaFoldDB" id="A0ABD5VX73"/>
<dbReference type="GeneID" id="76628858"/>
<keyword evidence="2" id="KW-0238">DNA-binding</keyword>
<dbReference type="RefSeq" id="WP_267162769.1">
    <property type="nucleotide sequence ID" value="NZ_CP112972.1"/>
</dbReference>
<gene>
    <name evidence="2" type="ORF">ACFQQG_01240</name>
</gene>
<dbReference type="Pfam" id="PF26481">
    <property type="entry name" value="DUF8154"/>
    <property type="match status" value="1"/>
</dbReference>
<protein>
    <submittedName>
        <fullName evidence="2">DNA-binding protein</fullName>
    </submittedName>
</protein>
<name>A0ABD5VX73_9EURY</name>
<accession>A0ABD5VX73</accession>
<evidence type="ECO:0000313" key="3">
    <source>
        <dbReference type="Proteomes" id="UP001596445"/>
    </source>
</evidence>
<evidence type="ECO:0000259" key="1">
    <source>
        <dbReference type="Pfam" id="PF26481"/>
    </source>
</evidence>
<dbReference type="EMBL" id="JBHSZI010000001">
    <property type="protein sequence ID" value="MFC7057044.1"/>
    <property type="molecule type" value="Genomic_DNA"/>
</dbReference>
<evidence type="ECO:0000313" key="2">
    <source>
        <dbReference type="EMBL" id="MFC7057044.1"/>
    </source>
</evidence>
<dbReference type="InterPro" id="IPR058467">
    <property type="entry name" value="DUF8154"/>
</dbReference>
<sequence length="172" mass="18925">MSDPSAVLDRLDAAEDAFSHAAGRPAFEPNVNAAPDADAGEVALQKACRLLTVAHDLEQVGDYYGAMLESSFIAIEHTLQSYLLTLTGVAEHDLRDHDRPYELAKGRVPLTADTIDRLETLYDARRTDHYYGTTVTTRKQATAMRDLGSSVHDHIVGFDQTLGTFCNCLDNR</sequence>
<feature type="domain" description="DUF8154" evidence="1">
    <location>
        <begin position="3"/>
        <end position="168"/>
    </location>
</feature>
<dbReference type="Proteomes" id="UP001596445">
    <property type="component" value="Unassembled WGS sequence"/>
</dbReference>
<proteinExistence type="predicted"/>
<dbReference type="GO" id="GO:0003677">
    <property type="term" value="F:DNA binding"/>
    <property type="evidence" value="ECO:0007669"/>
    <property type="project" value="UniProtKB-KW"/>
</dbReference>
<reference evidence="2 3" key="1">
    <citation type="journal article" date="2019" name="Int. J. Syst. Evol. Microbiol.">
        <title>The Global Catalogue of Microorganisms (GCM) 10K type strain sequencing project: providing services to taxonomists for standard genome sequencing and annotation.</title>
        <authorList>
            <consortium name="The Broad Institute Genomics Platform"/>
            <consortium name="The Broad Institute Genome Sequencing Center for Infectious Disease"/>
            <person name="Wu L."/>
            <person name="Ma J."/>
        </authorList>
    </citation>
    <scope>NUCLEOTIDE SEQUENCE [LARGE SCALE GENOMIC DNA]</scope>
    <source>
        <strain evidence="2 3">JCM 30072</strain>
    </source>
</reference>
<keyword evidence="3" id="KW-1185">Reference proteome</keyword>
<organism evidence="2 3">
    <name type="scientific">Halovenus salina</name>
    <dbReference type="NCBI Taxonomy" id="1510225"/>
    <lineage>
        <taxon>Archaea</taxon>
        <taxon>Methanobacteriati</taxon>
        <taxon>Methanobacteriota</taxon>
        <taxon>Stenosarchaea group</taxon>
        <taxon>Halobacteria</taxon>
        <taxon>Halobacteriales</taxon>
        <taxon>Haloarculaceae</taxon>
        <taxon>Halovenus</taxon>
    </lineage>
</organism>